<dbReference type="GeneID" id="78294397"/>
<dbReference type="GO" id="GO:0004565">
    <property type="term" value="F:beta-galactosidase activity"/>
    <property type="evidence" value="ECO:0007669"/>
    <property type="project" value="InterPro"/>
</dbReference>
<reference evidence="2 3" key="1">
    <citation type="submission" date="2018-04" db="EMBL/GenBank/DDBJ databases">
        <title>Genomic Encyclopedia of Type Strains, Phase IV (KMG-IV): sequencing the most valuable type-strain genomes for metagenomic binning, comparative biology and taxonomic classification.</title>
        <authorList>
            <person name="Goeker M."/>
        </authorList>
    </citation>
    <scope>NUCLEOTIDE SEQUENCE [LARGE SCALE GENOMIC DNA]</scope>
    <source>
        <strain evidence="2 3">DSM 14823</strain>
    </source>
</reference>
<comment type="caution">
    <text evidence="2">The sequence shown here is derived from an EMBL/GenBank/DDBJ whole genome shotgun (WGS) entry which is preliminary data.</text>
</comment>
<dbReference type="CDD" id="cd03143">
    <property type="entry name" value="A4_beta-galactosidase_middle_domain"/>
    <property type="match status" value="1"/>
</dbReference>
<sequence>MKDGNIKIIQTSRRRCFFRNEQPLMRFDVMNFEPHNFHNCSLTLEIAGIGIVGRRDIPKLNHHVGDLEFRIDTARLCCGSHLMAAVLECGGNTLVRQEFLIDVVPAPEPDRMEFWHWPSTVHYDALEAGGETAERELDKLEALGVTWSQFRAGWAVEHPDGAVALIEKAMKRGIQLGILIENTAGGIFRAGPDAPAEAHRINPDGSRSEFLNPYHPYTQEKARFLIRRLMALFAEFPACSTMFMNSELEDKLKLPCDPESVAHHEAAMGVKLSRLRSLERVFAESYPDIPELAPGVVSASDPELKYARYYFEEGDGWTPINRLMAETARQARPDLATIADPLRLAPLPARFDGLGTVSSWTYTNPDPKLTLFVETLAAAARRGNREFIHTITLWNYAGTLTPCGSDRFAREFTLRMGPDRWKECAWINFSRGPQALGCYFGSPIEAFFEGGDPAIFSPATESAIAEFNREVLKPFGALARATCNLPRRAAVLDCFTSRVYGRVPRSHAHYQNYQIYDFYTMMNMAQIPADVIFEEDVLEDALERYELLALPAADTLPEPVYRRIVEFARRGGTVIADRWLRAEVPGVIRFGFDFSYRRNVNANAICRGSDFAVADDTNFRSEWGGEVAVDGVTADEDQRRLETFAAEMRERLDGVVRRDFDCSSPRILCNMRTGGRLRYLFAVNDRRTWDERSGKYRAMMEKGVPEHGVWKIGPFAQPPFVRELLTGQTPDCRSVGGGFYEFKLELPAAGGRIMAISETPPGELVLRAAPLPEAFSLDLRIKDGEDTVRPVRLDIYRPDGILSEYSGVRPVRDGVLSLTVPLAAGDPEGPWRIEAADLAGKGMCSIIWERKKETER</sequence>
<accession>A0A2U1B7U0</accession>
<dbReference type="Proteomes" id="UP000245959">
    <property type="component" value="Unassembled WGS sequence"/>
</dbReference>
<keyword evidence="3" id="KW-1185">Reference proteome</keyword>
<dbReference type="InterPro" id="IPR013738">
    <property type="entry name" value="Beta_galactosidase_Trimer"/>
</dbReference>
<feature type="domain" description="Beta-galactosidase trimerisation" evidence="1">
    <location>
        <begin position="504"/>
        <end position="576"/>
    </location>
</feature>
<organism evidence="2 3">
    <name type="scientific">Victivallis vadensis</name>
    <dbReference type="NCBI Taxonomy" id="172901"/>
    <lineage>
        <taxon>Bacteria</taxon>
        <taxon>Pseudomonadati</taxon>
        <taxon>Lentisphaerota</taxon>
        <taxon>Lentisphaeria</taxon>
        <taxon>Victivallales</taxon>
        <taxon>Victivallaceae</taxon>
        <taxon>Victivallis</taxon>
    </lineage>
</organism>
<dbReference type="Gene3D" id="3.40.50.880">
    <property type="match status" value="1"/>
</dbReference>
<evidence type="ECO:0000313" key="3">
    <source>
        <dbReference type="Proteomes" id="UP000245959"/>
    </source>
</evidence>
<dbReference type="RefSeq" id="WP_116883074.1">
    <property type="nucleotide sequence ID" value="NZ_CAUFPP010000195.1"/>
</dbReference>
<gene>
    <name evidence="2" type="ORF">C8D82_10578</name>
</gene>
<dbReference type="Pfam" id="PF08532">
    <property type="entry name" value="Glyco_hydro_42M"/>
    <property type="match status" value="1"/>
</dbReference>
<name>A0A2U1B7U0_9BACT</name>
<dbReference type="EMBL" id="QEKH01000005">
    <property type="protein sequence ID" value="PVY44749.1"/>
    <property type="molecule type" value="Genomic_DNA"/>
</dbReference>
<dbReference type="AlphaFoldDB" id="A0A2U1B7U0"/>
<protein>
    <submittedName>
        <fullName evidence="2">Beta-galactosidase-like protein</fullName>
    </submittedName>
</protein>
<dbReference type="InterPro" id="IPR029062">
    <property type="entry name" value="Class_I_gatase-like"/>
</dbReference>
<dbReference type="GO" id="GO:0005975">
    <property type="term" value="P:carbohydrate metabolic process"/>
    <property type="evidence" value="ECO:0007669"/>
    <property type="project" value="InterPro"/>
</dbReference>
<evidence type="ECO:0000259" key="1">
    <source>
        <dbReference type="Pfam" id="PF08532"/>
    </source>
</evidence>
<proteinExistence type="predicted"/>
<dbReference type="Gene3D" id="3.20.20.80">
    <property type="entry name" value="Glycosidases"/>
    <property type="match status" value="1"/>
</dbReference>
<evidence type="ECO:0000313" key="2">
    <source>
        <dbReference type="EMBL" id="PVY44749.1"/>
    </source>
</evidence>
<dbReference type="SUPFAM" id="SSF52317">
    <property type="entry name" value="Class I glutamine amidotransferase-like"/>
    <property type="match status" value="1"/>
</dbReference>